<dbReference type="PROSITE" id="PS51375">
    <property type="entry name" value="PPR"/>
    <property type="match status" value="1"/>
</dbReference>
<dbReference type="Proteomes" id="UP000237347">
    <property type="component" value="Unassembled WGS sequence"/>
</dbReference>
<dbReference type="InterPro" id="IPR011990">
    <property type="entry name" value="TPR-like_helical_dom_sf"/>
</dbReference>
<dbReference type="PANTHER" id="PTHR47926">
    <property type="entry name" value="PENTATRICOPEPTIDE REPEAT-CONTAINING PROTEIN"/>
    <property type="match status" value="1"/>
</dbReference>
<gene>
    <name evidence="3" type="primary">PCMP-H77_0</name>
    <name evidence="3" type="ORF">CFP56_029059</name>
</gene>
<feature type="repeat" description="PPR" evidence="2">
    <location>
        <begin position="5"/>
        <end position="39"/>
    </location>
</feature>
<keyword evidence="1" id="KW-0677">Repeat</keyword>
<proteinExistence type="predicted"/>
<keyword evidence="4" id="KW-1185">Reference proteome</keyword>
<dbReference type="Gene3D" id="1.25.40.10">
    <property type="entry name" value="Tetratricopeptide repeat domain"/>
    <property type="match status" value="1"/>
</dbReference>
<dbReference type="GO" id="GO:0009451">
    <property type="term" value="P:RNA modification"/>
    <property type="evidence" value="ECO:0007669"/>
    <property type="project" value="InterPro"/>
</dbReference>
<evidence type="ECO:0000313" key="3">
    <source>
        <dbReference type="EMBL" id="KAK7829496.1"/>
    </source>
</evidence>
<dbReference type="NCBIfam" id="TIGR00756">
    <property type="entry name" value="PPR"/>
    <property type="match status" value="1"/>
</dbReference>
<dbReference type="InterPro" id="IPR046960">
    <property type="entry name" value="PPR_At4g14850-like_plant"/>
</dbReference>
<comment type="caution">
    <text evidence="3">The sequence shown here is derived from an EMBL/GenBank/DDBJ whole genome shotgun (WGS) entry which is preliminary data.</text>
</comment>
<reference evidence="3 4" key="1">
    <citation type="journal article" date="2018" name="Sci. Data">
        <title>The draft genome sequence of cork oak.</title>
        <authorList>
            <person name="Ramos A.M."/>
            <person name="Usie A."/>
            <person name="Barbosa P."/>
            <person name="Barros P.M."/>
            <person name="Capote T."/>
            <person name="Chaves I."/>
            <person name="Simoes F."/>
            <person name="Abreu I."/>
            <person name="Carrasquinho I."/>
            <person name="Faro C."/>
            <person name="Guimaraes J.B."/>
            <person name="Mendonca D."/>
            <person name="Nobrega F."/>
            <person name="Rodrigues L."/>
            <person name="Saibo N.J.M."/>
            <person name="Varela M.C."/>
            <person name="Egas C."/>
            <person name="Matos J."/>
            <person name="Miguel C.M."/>
            <person name="Oliveira M.M."/>
            <person name="Ricardo C.P."/>
            <person name="Goncalves S."/>
        </authorList>
    </citation>
    <scope>NUCLEOTIDE SEQUENCE [LARGE SCALE GENOMIC DNA]</scope>
    <source>
        <strain evidence="4">cv. HL8</strain>
    </source>
</reference>
<dbReference type="Pfam" id="PF13041">
    <property type="entry name" value="PPR_2"/>
    <property type="match status" value="1"/>
</dbReference>
<evidence type="ECO:0000256" key="2">
    <source>
        <dbReference type="PROSITE-ProRule" id="PRU00708"/>
    </source>
</evidence>
<dbReference type="AlphaFoldDB" id="A0AAW0JTB7"/>
<sequence length="175" mass="19396">MVSKDVVSFNAMIMGLTVNGEGEEALRLFSKMQEFGLQPNAGTFLGLLCACCHSGLAEKGRQIFVDMTSRSSVSLELEHYACYIDLLARVGLVEEEFEVVFLMPVKPNKFVWSALLGALRWLIREKGVKKQPGCSRISVNGVVHEFLEGSPSYPQIKSIGRTLNGLLKQMKEARP</sequence>
<dbReference type="EMBL" id="PKMF04000481">
    <property type="protein sequence ID" value="KAK7829496.1"/>
    <property type="molecule type" value="Genomic_DNA"/>
</dbReference>
<protein>
    <submittedName>
        <fullName evidence="3">Pentatricopeptide repeat-containing protein</fullName>
    </submittedName>
</protein>
<evidence type="ECO:0000313" key="4">
    <source>
        <dbReference type="Proteomes" id="UP000237347"/>
    </source>
</evidence>
<accession>A0AAW0JTB7</accession>
<name>A0AAW0JTB7_QUESU</name>
<evidence type="ECO:0000256" key="1">
    <source>
        <dbReference type="ARBA" id="ARBA00022737"/>
    </source>
</evidence>
<dbReference type="InterPro" id="IPR002885">
    <property type="entry name" value="PPR_rpt"/>
</dbReference>
<organism evidence="3 4">
    <name type="scientific">Quercus suber</name>
    <name type="common">Cork oak</name>
    <dbReference type="NCBI Taxonomy" id="58331"/>
    <lineage>
        <taxon>Eukaryota</taxon>
        <taxon>Viridiplantae</taxon>
        <taxon>Streptophyta</taxon>
        <taxon>Embryophyta</taxon>
        <taxon>Tracheophyta</taxon>
        <taxon>Spermatophyta</taxon>
        <taxon>Magnoliopsida</taxon>
        <taxon>eudicotyledons</taxon>
        <taxon>Gunneridae</taxon>
        <taxon>Pentapetalae</taxon>
        <taxon>rosids</taxon>
        <taxon>fabids</taxon>
        <taxon>Fagales</taxon>
        <taxon>Fagaceae</taxon>
        <taxon>Quercus</taxon>
    </lineage>
</organism>
<dbReference type="GO" id="GO:0003723">
    <property type="term" value="F:RNA binding"/>
    <property type="evidence" value="ECO:0007669"/>
    <property type="project" value="InterPro"/>
</dbReference>